<organism evidence="15">
    <name type="scientific">hydrothermal vent metagenome</name>
    <dbReference type="NCBI Taxonomy" id="652676"/>
    <lineage>
        <taxon>unclassified sequences</taxon>
        <taxon>metagenomes</taxon>
        <taxon>ecological metagenomes</taxon>
    </lineage>
</organism>
<feature type="domain" description="Methionyl/Valyl/Leucyl/Isoleucyl-tRNA synthetase anticodon-binding" evidence="13">
    <location>
        <begin position="618"/>
        <end position="769"/>
    </location>
</feature>
<proteinExistence type="inferred from homology"/>
<dbReference type="GO" id="GO:0002161">
    <property type="term" value="F:aminoacyl-tRNA deacylase activity"/>
    <property type="evidence" value="ECO:0007669"/>
    <property type="project" value="InterPro"/>
</dbReference>
<keyword evidence="3 15" id="KW-0436">Ligase</keyword>
<dbReference type="FunFam" id="3.40.50.620:FF:000020">
    <property type="entry name" value="Valine--tRNA ligase, mitochondrial"/>
    <property type="match status" value="1"/>
</dbReference>
<dbReference type="InterPro" id="IPR009080">
    <property type="entry name" value="tRNAsynth_Ia_anticodon-bd"/>
</dbReference>
<dbReference type="PROSITE" id="PS00178">
    <property type="entry name" value="AA_TRNA_LIGASE_I"/>
    <property type="match status" value="1"/>
</dbReference>
<dbReference type="Gene3D" id="3.40.50.620">
    <property type="entry name" value="HUPs"/>
    <property type="match status" value="2"/>
</dbReference>
<dbReference type="Gene3D" id="1.10.287.380">
    <property type="entry name" value="Valyl-tRNA synthetase, C-terminal domain"/>
    <property type="match status" value="1"/>
</dbReference>
<evidence type="ECO:0000256" key="10">
    <source>
        <dbReference type="ARBA" id="ARBA00047552"/>
    </source>
</evidence>
<dbReference type="EMBL" id="FAXA01000268">
    <property type="protein sequence ID" value="CUV02494.1"/>
    <property type="molecule type" value="Genomic_DNA"/>
</dbReference>
<protein>
    <recommendedName>
        <fullName evidence="1">valine--tRNA ligase</fullName>
        <ecNumber evidence="1">6.1.1.9</ecNumber>
    </recommendedName>
    <alternativeName>
        <fullName evidence="9">Valyl-tRNA synthetase</fullName>
    </alternativeName>
</protein>
<dbReference type="InterPro" id="IPR002300">
    <property type="entry name" value="aa-tRNA-synth_Ia"/>
</dbReference>
<dbReference type="HAMAP" id="MF_02004">
    <property type="entry name" value="Val_tRNA_synth_type1"/>
    <property type="match status" value="1"/>
</dbReference>
<dbReference type="InterPro" id="IPR001412">
    <property type="entry name" value="aa-tRNA-synth_I_CS"/>
</dbReference>
<evidence type="ECO:0000256" key="7">
    <source>
        <dbReference type="ARBA" id="ARBA00023054"/>
    </source>
</evidence>
<sequence length="895" mass="101237">MTSAQMPSAYNAVDVEQRIYEDWESKGYFNAKIEKGKEPYVIIMPPPNVTGELHLGHALEKAIEDALVRWRRMSGVPTLWLPGTDHAGIATQWTVERQLATEGTSRHDLGREKFLERVWDHVGRSGGIIHEQSRRLGISADWDRHRFTLDPGPSKAVRTTFVNLYKKDRIYRHERIINWCTRCATALSDLEVDYQDVDGKLYHIRYPLEDDLKSFITVATTRPETMLGDTGVAVHPEDDRYSKIIGKNVTLPIMDRPIPVVGDEAIDREFGTGALKVTPAHDPIDFEIGGRHGLEVFNVIGLDGNLTSAAGKYEGTERNEARQKVVEELDQLGLLGTVEDHRHSVGHCQRCGTVVEPLVSLQWFVNLGGQHQPDSIAGKAHAAVANGDIKVVPERFTRVYLNWLENIRDWCISRQLWWGHRIPVWYCASCQHMTVTVEDPDKCESCGGTDIEQDADVLDTWFSSGLWTHSTLGWPEETEDLDYFYPTAVLETGYDILFFWVARMIMLGIENTGQVPFRTVFLHGLIRDATGAKMSKTRGNTLDPLELIEKYGTDALRFALTTGTAPGNDLRFGENRLEAARNFANKVWNASRFVISGLEGKSGLDGWHDLSEVEHREDRWIVSRLDQVTAEVDESLLNFEIGDAQQKLYDFFWNDYCDWYIEMAKLRIRSGEGPSPLPTLAHVLERTLRLLHPFMPFITEEIWQNLCSKLPQEGSAAESIMVAEYPIAEPPRTDTQAEEEIGLVMQAIRAVRNTRAQLRIPAGQRLEAQIEANGMQGPIEEEAEVIRVLSRIDPLHIVGDGSSGNDLRKGVTLVVNPLIVHLPLEGVVDLSAEQERLRSELDDCLKNMDRVEKLVSNPNFREKAKPEVVETEQARLQDLKERQQHLNEILEQLAG</sequence>
<dbReference type="SUPFAM" id="SSF50677">
    <property type="entry name" value="ValRS/IleRS/LeuRS editing domain"/>
    <property type="match status" value="1"/>
</dbReference>
<evidence type="ECO:0000256" key="6">
    <source>
        <dbReference type="ARBA" id="ARBA00022917"/>
    </source>
</evidence>
<dbReference type="GO" id="GO:0005524">
    <property type="term" value="F:ATP binding"/>
    <property type="evidence" value="ECO:0007669"/>
    <property type="project" value="UniProtKB-KW"/>
</dbReference>
<dbReference type="InterPro" id="IPR037118">
    <property type="entry name" value="Val-tRNA_synth_C_sf"/>
</dbReference>
<dbReference type="InterPro" id="IPR019499">
    <property type="entry name" value="Val-tRNA_synth_tRNA-bd"/>
</dbReference>
<dbReference type="InterPro" id="IPR010978">
    <property type="entry name" value="tRNA-bd_arm"/>
</dbReference>
<evidence type="ECO:0000313" key="15">
    <source>
        <dbReference type="EMBL" id="CUV02494.1"/>
    </source>
</evidence>
<dbReference type="PRINTS" id="PR00986">
    <property type="entry name" value="TRNASYNTHVAL"/>
</dbReference>
<evidence type="ECO:0000256" key="4">
    <source>
        <dbReference type="ARBA" id="ARBA00022741"/>
    </source>
</evidence>
<keyword evidence="8 15" id="KW-0030">Aminoacyl-tRNA synthetase</keyword>
<dbReference type="AlphaFoldDB" id="A0A160V900"/>
<evidence type="ECO:0000256" key="5">
    <source>
        <dbReference type="ARBA" id="ARBA00022840"/>
    </source>
</evidence>
<dbReference type="CDD" id="cd07962">
    <property type="entry name" value="Anticodon_Ia_Val"/>
    <property type="match status" value="1"/>
</dbReference>
<evidence type="ECO:0000256" key="9">
    <source>
        <dbReference type="ARBA" id="ARBA00029936"/>
    </source>
</evidence>
<dbReference type="GO" id="GO:0004832">
    <property type="term" value="F:valine-tRNA ligase activity"/>
    <property type="evidence" value="ECO:0007669"/>
    <property type="project" value="UniProtKB-EC"/>
</dbReference>
<keyword evidence="4" id="KW-0547">Nucleotide-binding</keyword>
<evidence type="ECO:0000259" key="14">
    <source>
        <dbReference type="Pfam" id="PF10458"/>
    </source>
</evidence>
<dbReference type="GO" id="GO:0006438">
    <property type="term" value="P:valyl-tRNA aminoacylation"/>
    <property type="evidence" value="ECO:0007669"/>
    <property type="project" value="InterPro"/>
</dbReference>
<name>A0A160V900_9ZZZZ</name>
<keyword evidence="5" id="KW-0067">ATP-binding</keyword>
<dbReference type="NCBIfam" id="NF004349">
    <property type="entry name" value="PRK05729.1"/>
    <property type="match status" value="1"/>
</dbReference>
<evidence type="ECO:0000259" key="13">
    <source>
        <dbReference type="Pfam" id="PF08264"/>
    </source>
</evidence>
<dbReference type="InterPro" id="IPR002303">
    <property type="entry name" value="Valyl-tRNA_ligase"/>
</dbReference>
<dbReference type="PANTHER" id="PTHR11946:SF93">
    <property type="entry name" value="VALINE--TRNA LIGASE, CHLOROPLASTIC_MITOCHONDRIAL 2"/>
    <property type="match status" value="1"/>
</dbReference>
<dbReference type="Pfam" id="PF00133">
    <property type="entry name" value="tRNA-synt_1"/>
    <property type="match status" value="1"/>
</dbReference>
<feature type="domain" description="Valyl-tRNA synthetase tRNA-binding arm" evidence="14">
    <location>
        <begin position="829"/>
        <end position="894"/>
    </location>
</feature>
<comment type="catalytic activity">
    <reaction evidence="10">
        <text>tRNA(Val) + L-valine + ATP = L-valyl-tRNA(Val) + AMP + diphosphate</text>
        <dbReference type="Rhea" id="RHEA:10704"/>
        <dbReference type="Rhea" id="RHEA-COMP:9672"/>
        <dbReference type="Rhea" id="RHEA-COMP:9708"/>
        <dbReference type="ChEBI" id="CHEBI:30616"/>
        <dbReference type="ChEBI" id="CHEBI:33019"/>
        <dbReference type="ChEBI" id="CHEBI:57762"/>
        <dbReference type="ChEBI" id="CHEBI:78442"/>
        <dbReference type="ChEBI" id="CHEBI:78537"/>
        <dbReference type="ChEBI" id="CHEBI:456215"/>
        <dbReference type="EC" id="6.1.1.9"/>
    </reaction>
</comment>
<dbReference type="Gene3D" id="1.10.730.10">
    <property type="entry name" value="Isoleucyl-tRNA Synthetase, Domain 1"/>
    <property type="match status" value="1"/>
</dbReference>
<keyword evidence="7 11" id="KW-0175">Coiled coil</keyword>
<dbReference type="GO" id="GO:0005829">
    <property type="term" value="C:cytosol"/>
    <property type="evidence" value="ECO:0007669"/>
    <property type="project" value="TreeGrafter"/>
</dbReference>
<dbReference type="CDD" id="cd00817">
    <property type="entry name" value="ValRS_core"/>
    <property type="match status" value="1"/>
</dbReference>
<evidence type="ECO:0000259" key="12">
    <source>
        <dbReference type="Pfam" id="PF00133"/>
    </source>
</evidence>
<dbReference type="Pfam" id="PF10458">
    <property type="entry name" value="Val_tRNA-synt_C"/>
    <property type="match status" value="1"/>
</dbReference>
<dbReference type="PANTHER" id="PTHR11946">
    <property type="entry name" value="VALYL-TRNA SYNTHETASES"/>
    <property type="match status" value="1"/>
</dbReference>
<accession>A0A160V900</accession>
<feature type="domain" description="Aminoacyl-tRNA synthetase class Ia" evidence="12">
    <location>
        <begin position="19"/>
        <end position="572"/>
    </location>
</feature>
<dbReference type="FunFam" id="1.10.730.10:FF:000014">
    <property type="entry name" value="Valine--tRNA ligase"/>
    <property type="match status" value="1"/>
</dbReference>
<dbReference type="InterPro" id="IPR033705">
    <property type="entry name" value="Anticodon_Ia_Val"/>
</dbReference>
<dbReference type="SUPFAM" id="SSF47323">
    <property type="entry name" value="Anticodon-binding domain of a subclass of class I aminoacyl-tRNA synthetases"/>
    <property type="match status" value="1"/>
</dbReference>
<dbReference type="EC" id="6.1.1.9" evidence="1"/>
<dbReference type="Gene3D" id="3.90.740.10">
    <property type="entry name" value="Valyl/Leucyl/Isoleucyl-tRNA synthetase, editing domain"/>
    <property type="match status" value="1"/>
</dbReference>
<evidence type="ECO:0000256" key="8">
    <source>
        <dbReference type="ARBA" id="ARBA00023146"/>
    </source>
</evidence>
<dbReference type="SUPFAM" id="SSF52374">
    <property type="entry name" value="Nucleotidylyl transferase"/>
    <property type="match status" value="1"/>
</dbReference>
<dbReference type="SUPFAM" id="SSF46589">
    <property type="entry name" value="tRNA-binding arm"/>
    <property type="match status" value="1"/>
</dbReference>
<feature type="coiled-coil region" evidence="11">
    <location>
        <begin position="827"/>
        <end position="889"/>
    </location>
</feature>
<dbReference type="NCBIfam" id="TIGR00422">
    <property type="entry name" value="valS"/>
    <property type="match status" value="1"/>
</dbReference>
<dbReference type="InterPro" id="IPR009008">
    <property type="entry name" value="Val/Leu/Ile-tRNA-synth_edit"/>
</dbReference>
<evidence type="ECO:0000256" key="1">
    <source>
        <dbReference type="ARBA" id="ARBA00013169"/>
    </source>
</evidence>
<dbReference type="Pfam" id="PF08264">
    <property type="entry name" value="Anticodon_1"/>
    <property type="match status" value="1"/>
</dbReference>
<keyword evidence="6" id="KW-0648">Protein biosynthesis</keyword>
<gene>
    <name evidence="15" type="ORF">MGWOODY_Clf117</name>
</gene>
<keyword evidence="2" id="KW-0963">Cytoplasm</keyword>
<evidence type="ECO:0000256" key="3">
    <source>
        <dbReference type="ARBA" id="ARBA00022598"/>
    </source>
</evidence>
<dbReference type="InterPro" id="IPR014729">
    <property type="entry name" value="Rossmann-like_a/b/a_fold"/>
</dbReference>
<reference evidence="15" key="1">
    <citation type="submission" date="2015-10" db="EMBL/GenBank/DDBJ databases">
        <authorList>
            <person name="Gilbert D.G."/>
        </authorList>
    </citation>
    <scope>NUCLEOTIDE SEQUENCE</scope>
</reference>
<dbReference type="InterPro" id="IPR013155">
    <property type="entry name" value="M/V/L/I-tRNA-synth_anticd-bd"/>
</dbReference>
<dbReference type="FunFam" id="3.40.50.620:FF:000098">
    <property type="entry name" value="Valine--tRNA ligase"/>
    <property type="match status" value="1"/>
</dbReference>
<evidence type="ECO:0000256" key="11">
    <source>
        <dbReference type="SAM" id="Coils"/>
    </source>
</evidence>
<evidence type="ECO:0000256" key="2">
    <source>
        <dbReference type="ARBA" id="ARBA00022490"/>
    </source>
</evidence>